<comment type="caution">
    <text evidence="2">The sequence shown here is derived from an EMBL/GenBank/DDBJ whole genome shotgun (WGS) entry which is preliminary data.</text>
</comment>
<proteinExistence type="predicted"/>
<name>A0A3M7SP38_BRAPC</name>
<dbReference type="OrthoDB" id="10192037at2759"/>
<dbReference type="Pfam" id="PF13975">
    <property type="entry name" value="gag-asp_proteas"/>
    <property type="match status" value="1"/>
</dbReference>
<feature type="region of interest" description="Disordered" evidence="1">
    <location>
        <begin position="265"/>
        <end position="322"/>
    </location>
</feature>
<evidence type="ECO:0000313" key="2">
    <source>
        <dbReference type="EMBL" id="RNA37614.1"/>
    </source>
</evidence>
<reference evidence="2 3" key="1">
    <citation type="journal article" date="2018" name="Sci. Rep.">
        <title>Genomic signatures of local adaptation to the degree of environmental predictability in rotifers.</title>
        <authorList>
            <person name="Franch-Gras L."/>
            <person name="Hahn C."/>
            <person name="Garcia-Roger E.M."/>
            <person name="Carmona M.J."/>
            <person name="Serra M."/>
            <person name="Gomez A."/>
        </authorList>
    </citation>
    <scope>NUCLEOTIDE SEQUENCE [LARGE SCALE GENOMIC DNA]</scope>
    <source>
        <strain evidence="2">HYR1</strain>
    </source>
</reference>
<keyword evidence="3" id="KW-1185">Reference proteome</keyword>
<sequence length="322" mass="37176">MKPDHKTEKKTKEKTNRKNLKQEMVNNVFYQKCSTSIFTEVEGQTEEILIDWGAQTSFISEKYAQLRKFKRTKITKRKNWITVNGSQLEVSGQTSINIMIGNTRIIGTFIISRKLAHDLIIGVDILKPNNCIVGYKSDKLICGNSQIQLRTKESRKGKIIYTSNAIMIEPYSMQVYTTKGKYILIEKFGKLSIIETIQKAKEQVKIWVEYNKSMKLVMHPHTPICKISECSVINSIRNEQEFKKFIQEDVESKYISFINDTKNEETKEKPWKPSKSGRPDRSTVTDRPNYGDRPTKPSDLADRPSRPTKPTDLADRPSRLSD</sequence>
<protein>
    <submittedName>
        <fullName evidence="2">Uncharacterized protein</fullName>
    </submittedName>
</protein>
<gene>
    <name evidence="2" type="ORF">BpHYR1_039264</name>
</gene>
<dbReference type="CDD" id="cd00303">
    <property type="entry name" value="retropepsin_like"/>
    <property type="match status" value="1"/>
</dbReference>
<dbReference type="Proteomes" id="UP000276133">
    <property type="component" value="Unassembled WGS sequence"/>
</dbReference>
<feature type="compositionally biased region" description="Basic and acidic residues" evidence="1">
    <location>
        <begin position="312"/>
        <end position="322"/>
    </location>
</feature>
<feature type="compositionally biased region" description="Basic and acidic residues" evidence="1">
    <location>
        <begin position="265"/>
        <end position="305"/>
    </location>
</feature>
<dbReference type="InterPro" id="IPR021109">
    <property type="entry name" value="Peptidase_aspartic_dom_sf"/>
</dbReference>
<dbReference type="AlphaFoldDB" id="A0A3M7SP38"/>
<evidence type="ECO:0000256" key="1">
    <source>
        <dbReference type="SAM" id="MobiDB-lite"/>
    </source>
</evidence>
<dbReference type="SUPFAM" id="SSF50630">
    <property type="entry name" value="Acid proteases"/>
    <property type="match status" value="1"/>
</dbReference>
<dbReference type="EMBL" id="REGN01001017">
    <property type="protein sequence ID" value="RNA37614.1"/>
    <property type="molecule type" value="Genomic_DNA"/>
</dbReference>
<accession>A0A3M7SP38</accession>
<dbReference type="Gene3D" id="2.40.70.10">
    <property type="entry name" value="Acid Proteases"/>
    <property type="match status" value="1"/>
</dbReference>
<organism evidence="2 3">
    <name type="scientific">Brachionus plicatilis</name>
    <name type="common">Marine rotifer</name>
    <name type="synonym">Brachionus muelleri</name>
    <dbReference type="NCBI Taxonomy" id="10195"/>
    <lineage>
        <taxon>Eukaryota</taxon>
        <taxon>Metazoa</taxon>
        <taxon>Spiralia</taxon>
        <taxon>Gnathifera</taxon>
        <taxon>Rotifera</taxon>
        <taxon>Eurotatoria</taxon>
        <taxon>Monogononta</taxon>
        <taxon>Pseudotrocha</taxon>
        <taxon>Ploima</taxon>
        <taxon>Brachionidae</taxon>
        <taxon>Brachionus</taxon>
    </lineage>
</organism>
<evidence type="ECO:0000313" key="3">
    <source>
        <dbReference type="Proteomes" id="UP000276133"/>
    </source>
</evidence>